<dbReference type="Pfam" id="PF19573">
    <property type="entry name" value="DUF6089"/>
    <property type="match status" value="1"/>
</dbReference>
<name>A0A1I5Z1B2_9BACT</name>
<accession>A0A1I5Z1B2</accession>
<dbReference type="InterPro" id="IPR011250">
    <property type="entry name" value="OMP/PagP_B-barrel"/>
</dbReference>
<evidence type="ECO:0000313" key="3">
    <source>
        <dbReference type="EMBL" id="SFQ50283.1"/>
    </source>
</evidence>
<sequence length="242" mass="27698">MLNMLPGVSFKSKILQLNVFVFGISLFLSLLVFPLHLFSQKIEIGAGFGAMNYKGDISPDFHPGFARLGGNIMFRYNLNNSVSFRASALLGKIYADDKQVSDPMNQIRGMSFNTKIDEIALIAEYNFFNYKYSRYHKDWSPYVFGGLAAMKFSPDQDPIDDYKTNQIVIPFGVGIKYNIKRNWGINLEFGTRKTFTDYLDNLGGNHPGYPKNFQNDYAHNDMYYYTSLTLTYTILNIFCPTD</sequence>
<feature type="transmembrane region" description="Helical" evidence="1">
    <location>
        <begin position="20"/>
        <end position="38"/>
    </location>
</feature>
<evidence type="ECO:0000256" key="1">
    <source>
        <dbReference type="SAM" id="Phobius"/>
    </source>
</evidence>
<reference evidence="3 4" key="1">
    <citation type="submission" date="2016-10" db="EMBL/GenBank/DDBJ databases">
        <authorList>
            <person name="de Groot N.N."/>
        </authorList>
    </citation>
    <scope>NUCLEOTIDE SEQUENCE [LARGE SCALE GENOMIC DNA]</scope>
    <source>
        <strain evidence="4">E92,LMG 26720,CCM 7988</strain>
    </source>
</reference>
<dbReference type="STRING" id="1079859.SAMN04515674_12348"/>
<dbReference type="EMBL" id="FOXH01000023">
    <property type="protein sequence ID" value="SFQ50283.1"/>
    <property type="molecule type" value="Genomic_DNA"/>
</dbReference>
<evidence type="ECO:0000313" key="4">
    <source>
        <dbReference type="Proteomes" id="UP000199306"/>
    </source>
</evidence>
<proteinExistence type="predicted"/>
<organism evidence="3 4">
    <name type="scientific">Pseudarcicella hirudinis</name>
    <dbReference type="NCBI Taxonomy" id="1079859"/>
    <lineage>
        <taxon>Bacteria</taxon>
        <taxon>Pseudomonadati</taxon>
        <taxon>Bacteroidota</taxon>
        <taxon>Cytophagia</taxon>
        <taxon>Cytophagales</taxon>
        <taxon>Flectobacillaceae</taxon>
        <taxon>Pseudarcicella</taxon>
    </lineage>
</organism>
<protein>
    <submittedName>
        <fullName evidence="3">Outer membrane protein beta-barrel domain-containing protein</fullName>
    </submittedName>
</protein>
<keyword evidence="1" id="KW-1133">Transmembrane helix</keyword>
<dbReference type="SUPFAM" id="SSF56925">
    <property type="entry name" value="OMPA-like"/>
    <property type="match status" value="1"/>
</dbReference>
<dbReference type="InterPro" id="IPR045743">
    <property type="entry name" value="DUF6089"/>
</dbReference>
<dbReference type="Proteomes" id="UP000199306">
    <property type="component" value="Unassembled WGS sequence"/>
</dbReference>
<feature type="domain" description="DUF6089" evidence="2">
    <location>
        <begin position="30"/>
        <end position="237"/>
    </location>
</feature>
<keyword evidence="1" id="KW-0472">Membrane</keyword>
<keyword evidence="4" id="KW-1185">Reference proteome</keyword>
<evidence type="ECO:0000259" key="2">
    <source>
        <dbReference type="Pfam" id="PF19573"/>
    </source>
</evidence>
<dbReference type="RefSeq" id="WP_229633032.1">
    <property type="nucleotide sequence ID" value="NZ_FOXH01000023.1"/>
</dbReference>
<dbReference type="AlphaFoldDB" id="A0A1I5Z1B2"/>
<keyword evidence="1" id="KW-0812">Transmembrane</keyword>
<gene>
    <name evidence="3" type="ORF">SAMN04515674_12348</name>
</gene>
<dbReference type="Gene3D" id="2.40.160.20">
    <property type="match status" value="1"/>
</dbReference>